<feature type="compositionally biased region" description="Polar residues" evidence="1">
    <location>
        <begin position="210"/>
        <end position="226"/>
    </location>
</feature>
<protein>
    <submittedName>
        <fullName evidence="2">Uncharacterized protein</fullName>
    </submittedName>
</protein>
<name>A0A2N5VY28_9BASI</name>
<keyword evidence="3" id="KW-1185">Reference proteome</keyword>
<reference evidence="2 3" key="1">
    <citation type="submission" date="2017-11" db="EMBL/GenBank/DDBJ databases">
        <title>De novo assembly and phasing of dikaryotic genomes from two isolates of Puccinia coronata f. sp. avenae, the causal agent of oat crown rust.</title>
        <authorList>
            <person name="Miller M.E."/>
            <person name="Zhang Y."/>
            <person name="Omidvar V."/>
            <person name="Sperschneider J."/>
            <person name="Schwessinger B."/>
            <person name="Raley C."/>
            <person name="Palmer J.M."/>
            <person name="Garnica D."/>
            <person name="Upadhyaya N."/>
            <person name="Rathjen J."/>
            <person name="Taylor J.M."/>
            <person name="Park R.F."/>
            <person name="Dodds P.N."/>
            <person name="Hirsch C.D."/>
            <person name="Kianian S.F."/>
            <person name="Figueroa M."/>
        </authorList>
    </citation>
    <scope>NUCLEOTIDE SEQUENCE [LARGE SCALE GENOMIC DNA]</scope>
    <source>
        <strain evidence="2">12NC29</strain>
    </source>
</reference>
<feature type="region of interest" description="Disordered" evidence="1">
    <location>
        <begin position="123"/>
        <end position="226"/>
    </location>
</feature>
<organism evidence="2 3">
    <name type="scientific">Puccinia coronata f. sp. avenae</name>
    <dbReference type="NCBI Taxonomy" id="200324"/>
    <lineage>
        <taxon>Eukaryota</taxon>
        <taxon>Fungi</taxon>
        <taxon>Dikarya</taxon>
        <taxon>Basidiomycota</taxon>
        <taxon>Pucciniomycotina</taxon>
        <taxon>Pucciniomycetes</taxon>
        <taxon>Pucciniales</taxon>
        <taxon>Pucciniaceae</taxon>
        <taxon>Puccinia</taxon>
    </lineage>
</organism>
<comment type="caution">
    <text evidence="2">The sequence shown here is derived from an EMBL/GenBank/DDBJ whole genome shotgun (WGS) entry which is preliminary data.</text>
</comment>
<dbReference type="Proteomes" id="UP000235388">
    <property type="component" value="Unassembled WGS sequence"/>
</dbReference>
<evidence type="ECO:0000313" key="3">
    <source>
        <dbReference type="Proteomes" id="UP000235388"/>
    </source>
</evidence>
<accession>A0A2N5VY28</accession>
<gene>
    <name evidence="2" type="ORF">PCANC_05951</name>
</gene>
<dbReference type="OrthoDB" id="2517060at2759"/>
<dbReference type="AlphaFoldDB" id="A0A2N5VY28"/>
<evidence type="ECO:0000256" key="1">
    <source>
        <dbReference type="SAM" id="MobiDB-lite"/>
    </source>
</evidence>
<feature type="compositionally biased region" description="Polar residues" evidence="1">
    <location>
        <begin position="163"/>
        <end position="180"/>
    </location>
</feature>
<sequence length="303" mass="34816">MKSKPLPPSNTKEKKKLLEDTASDMISSFEQQSNLMIQELKRSIVISKKMFQVKTKYIQDKIVDLDMKLGEQISTAQIDNARCHQKHSAQLEQVLVNVKMETGRMYAIQREIKEEVKRLEQSVNQKTTCSHPPEEASTCAPSHSPPRDDADKPIGTKPEVSLQYYSRPQPTAFSRESQLTKAKDQEQAGASHSSTRHSKASPNVPEGPSQKPQNENNSFAPSDNHQKMSQLWKAIPRTADWDTFSGKSKYNHNLFIKQVDMYAQDYMMRNYMIVSRLGILFTKTAKHWYINMRETHGSNPWDW</sequence>
<dbReference type="EMBL" id="PGCJ01000039">
    <property type="protein sequence ID" value="PLW54895.1"/>
    <property type="molecule type" value="Genomic_DNA"/>
</dbReference>
<evidence type="ECO:0000313" key="2">
    <source>
        <dbReference type="EMBL" id="PLW54895.1"/>
    </source>
</evidence>
<proteinExistence type="predicted"/>
<feature type="compositionally biased region" description="Basic and acidic residues" evidence="1">
    <location>
        <begin position="145"/>
        <end position="154"/>
    </location>
</feature>